<evidence type="ECO:0000259" key="8">
    <source>
        <dbReference type="Pfam" id="PF00460"/>
    </source>
</evidence>
<evidence type="ECO:0000256" key="7">
    <source>
        <dbReference type="SAM" id="MobiDB-lite"/>
    </source>
</evidence>
<gene>
    <name evidence="11" type="ORF">M911_10940</name>
</gene>
<comment type="similarity">
    <text evidence="3">Belongs to the flagella basal body rod proteins family.</text>
</comment>
<keyword evidence="11" id="KW-0966">Cell projection</keyword>
<evidence type="ECO:0000256" key="6">
    <source>
        <dbReference type="ARBA" id="ARBA00023143"/>
    </source>
</evidence>
<dbReference type="AlphaFoldDB" id="W8L6U8"/>
<proteinExistence type="inferred from homology"/>
<feature type="domain" description="Flagellar basal-body/hook protein C-terminal" evidence="9">
    <location>
        <begin position="579"/>
        <end position="616"/>
    </location>
</feature>
<evidence type="ECO:0000313" key="12">
    <source>
        <dbReference type="Proteomes" id="UP000019442"/>
    </source>
</evidence>
<dbReference type="GO" id="GO:0005198">
    <property type="term" value="F:structural molecule activity"/>
    <property type="evidence" value="ECO:0007669"/>
    <property type="project" value="InterPro"/>
</dbReference>
<dbReference type="PRINTS" id="PR01005">
    <property type="entry name" value="FLGHOOKAP1"/>
</dbReference>
<organism evidence="11 12">
    <name type="scientific">Ectothiorhodospira haloalkaliphila</name>
    <dbReference type="NCBI Taxonomy" id="421628"/>
    <lineage>
        <taxon>Bacteria</taxon>
        <taxon>Pseudomonadati</taxon>
        <taxon>Pseudomonadota</taxon>
        <taxon>Gammaproteobacteria</taxon>
        <taxon>Chromatiales</taxon>
        <taxon>Ectothiorhodospiraceae</taxon>
        <taxon>Ectothiorhodospira</taxon>
    </lineage>
</organism>
<dbReference type="Pfam" id="PF06429">
    <property type="entry name" value="Flg_bbr_C"/>
    <property type="match status" value="1"/>
</dbReference>
<evidence type="ECO:0000256" key="1">
    <source>
        <dbReference type="ARBA" id="ARBA00004365"/>
    </source>
</evidence>
<keyword evidence="5" id="KW-0964">Secreted</keyword>
<evidence type="ECO:0000256" key="2">
    <source>
        <dbReference type="ARBA" id="ARBA00004613"/>
    </source>
</evidence>
<evidence type="ECO:0000256" key="4">
    <source>
        <dbReference type="ARBA" id="ARBA00016244"/>
    </source>
</evidence>
<evidence type="ECO:0000259" key="9">
    <source>
        <dbReference type="Pfam" id="PF06429"/>
    </source>
</evidence>
<evidence type="ECO:0000259" key="10">
    <source>
        <dbReference type="Pfam" id="PF22638"/>
    </source>
</evidence>
<dbReference type="SUPFAM" id="SSF64518">
    <property type="entry name" value="Phase 1 flagellin"/>
    <property type="match status" value="1"/>
</dbReference>
<name>W8L6U8_9GAMM</name>
<reference evidence="11 12" key="1">
    <citation type="journal article" date="2014" name="J Genomics">
        <title>Draft Genome Sequence of the Extremely Halophilic Phototrophic Purple Sulfur Bacterium Halorhodospira halochloris.</title>
        <authorList>
            <person name="Singh K.S."/>
            <person name="Kirksey J."/>
            <person name="Hoff W.D."/>
            <person name="Deole R."/>
        </authorList>
    </citation>
    <scope>NUCLEOTIDE SEQUENCE [LARGE SCALE GENOMIC DNA]</scope>
    <source>
        <strain evidence="11 12">A</strain>
    </source>
</reference>
<evidence type="ECO:0000313" key="11">
    <source>
        <dbReference type="EMBL" id="AHK79585.1"/>
    </source>
</evidence>
<protein>
    <recommendedName>
        <fullName evidence="4">Flagellar hook-associated protein 1</fullName>
    </recommendedName>
</protein>
<reference evidence="12" key="2">
    <citation type="submission" date="2014-02" db="EMBL/GenBank/DDBJ databases">
        <title>Draft Genome Sequence of extremely halophilic bacteria Halorhodospira halochloris.</title>
        <authorList>
            <person name="Singh K.S."/>
        </authorList>
    </citation>
    <scope>NUCLEOTIDE SEQUENCE [LARGE SCALE GENOMIC DNA]</scope>
    <source>
        <strain evidence="12">A</strain>
    </source>
</reference>
<dbReference type="Proteomes" id="UP000019442">
    <property type="component" value="Chromosome"/>
</dbReference>
<dbReference type="HOGENOM" id="CLU_012762_0_0_6"/>
<dbReference type="InterPro" id="IPR010930">
    <property type="entry name" value="Flg_bb/hook_C_dom"/>
</dbReference>
<feature type="domain" description="Flagellar basal body rod protein N-terminal" evidence="8">
    <location>
        <begin position="8"/>
        <end position="35"/>
    </location>
</feature>
<keyword evidence="12" id="KW-1185">Reference proteome</keyword>
<dbReference type="KEGG" id="hhc:M911_10940"/>
<dbReference type="NCBIfam" id="TIGR02492">
    <property type="entry name" value="flgK_ends"/>
    <property type="match status" value="1"/>
</dbReference>
<dbReference type="PANTHER" id="PTHR30033">
    <property type="entry name" value="FLAGELLAR HOOK-ASSOCIATED PROTEIN 1"/>
    <property type="match status" value="1"/>
</dbReference>
<comment type="subcellular location">
    <subcellularLocation>
        <location evidence="1">Bacterial flagellum</location>
    </subcellularLocation>
    <subcellularLocation>
        <location evidence="2">Secreted</location>
    </subcellularLocation>
</comment>
<dbReference type="GO" id="GO:0044780">
    <property type="term" value="P:bacterial-type flagellum assembly"/>
    <property type="evidence" value="ECO:0007669"/>
    <property type="project" value="InterPro"/>
</dbReference>
<dbReference type="PANTHER" id="PTHR30033:SF1">
    <property type="entry name" value="FLAGELLAR HOOK-ASSOCIATED PROTEIN 1"/>
    <property type="match status" value="1"/>
</dbReference>
<dbReference type="InterPro" id="IPR002371">
    <property type="entry name" value="FlgK"/>
</dbReference>
<dbReference type="OrthoDB" id="9802553at2"/>
<dbReference type="Pfam" id="PF00460">
    <property type="entry name" value="Flg_bb_rod"/>
    <property type="match status" value="1"/>
</dbReference>
<evidence type="ECO:0000256" key="3">
    <source>
        <dbReference type="ARBA" id="ARBA00009677"/>
    </source>
</evidence>
<dbReference type="InterPro" id="IPR053927">
    <property type="entry name" value="FlgK_helical"/>
</dbReference>
<dbReference type="RefSeq" id="WP_025282057.1">
    <property type="nucleotide sequence ID" value="NZ_CP007268.1"/>
</dbReference>
<feature type="domain" description="Flagellar hook-associated protein FlgK helical" evidence="10">
    <location>
        <begin position="94"/>
        <end position="325"/>
    </location>
</feature>
<keyword evidence="11" id="KW-0969">Cilium</keyword>
<keyword evidence="6" id="KW-0975">Bacterial flagellum</keyword>
<keyword evidence="11" id="KW-0282">Flagellum</keyword>
<dbReference type="GO" id="GO:0005576">
    <property type="term" value="C:extracellular region"/>
    <property type="evidence" value="ECO:0007669"/>
    <property type="project" value="UniProtKB-SubCell"/>
</dbReference>
<evidence type="ECO:0000256" key="5">
    <source>
        <dbReference type="ARBA" id="ARBA00022525"/>
    </source>
</evidence>
<dbReference type="Pfam" id="PF22638">
    <property type="entry name" value="FlgK_D1"/>
    <property type="match status" value="1"/>
</dbReference>
<accession>W8L6U8</accession>
<dbReference type="InterPro" id="IPR001444">
    <property type="entry name" value="Flag_bb_rod_N"/>
</dbReference>
<dbReference type="EMBL" id="CP007268">
    <property type="protein sequence ID" value="AHK79585.1"/>
    <property type="molecule type" value="Genomic_DNA"/>
</dbReference>
<feature type="region of interest" description="Disordered" evidence="7">
    <location>
        <begin position="495"/>
        <end position="519"/>
    </location>
</feature>
<dbReference type="PATRIC" id="fig|1354791.3.peg.2638"/>
<dbReference type="GO" id="GO:0009424">
    <property type="term" value="C:bacterial-type flagellum hook"/>
    <property type="evidence" value="ECO:0007669"/>
    <property type="project" value="InterPro"/>
</dbReference>
<sequence>MSAGLFGIATSGLNAAQRALDTTGHNIANVNTEGYSRQRTEQGTRPAQFSGAGYVGRGVDVNTVRRMYDEFVQTQLRNNTTSSEYYNTQRDFISRVDNLLADPAAGLSPGLQQFFSATQELANDPTSSANRTVLISEAESLVDRFKFLDQRLKDQQTIVDGQIGSGVDEVNGYADSIAKLNQQIVAAQGRGQPPNDLLDKRDQMVLEMSKFVDVRTTIQDDGSMNVFIGRGQGVVLGNKATPLSTSRIPPGSPLEVNFGAQGGTKTNVTNLISGGKLGGLLELRSSVLDEAQNELGRVAVAVAVGFNNQHQAGLDLDGNPGEAFFKVPRPEVLSASGNTAEKPKVTIDPEGLSELTSRDYRMTREGGNWVLNTVPGSSPQTLDFTSGDPVRVAGMLIDEPTGGADEGDSFLIRPTRNAAQQMQVNITEPDKLAAAAGWLPDDSAPAIDSLSVVDPSALPPMGTDEVNFASGDFTEISAGAGVWKAVSEGIELVVRSDDPAGPGDVKLNRNTDPGPGDNRNGLALAQVQATGYLDGGKSSIEDTYNGLIGKVGTKTRQTQVAADSQARLLADAKAQRESLSGVNLDEEAANLLKFQQAYQASAQVIAVTSTLFDTLIGVARR</sequence>